<evidence type="ECO:0000259" key="8">
    <source>
        <dbReference type="Pfam" id="PF11923"/>
    </source>
</evidence>
<keyword evidence="3" id="KW-0963">Cytoplasm</keyword>
<evidence type="ECO:0000256" key="3">
    <source>
        <dbReference type="ARBA" id="ARBA00022490"/>
    </source>
</evidence>
<feature type="compositionally biased region" description="Basic residues" evidence="6">
    <location>
        <begin position="804"/>
        <end position="823"/>
    </location>
</feature>
<dbReference type="GO" id="GO:0000049">
    <property type="term" value="F:tRNA binding"/>
    <property type="evidence" value="ECO:0007669"/>
    <property type="project" value="TreeGrafter"/>
</dbReference>
<keyword evidence="4 5" id="KW-0175">Coiled coil</keyword>
<feature type="domain" description="NFACT protein C-terminal" evidence="8">
    <location>
        <begin position="704"/>
        <end position="794"/>
    </location>
</feature>
<dbReference type="GO" id="GO:1990116">
    <property type="term" value="P:ribosome-associated ubiquitin-dependent protein catabolic process"/>
    <property type="evidence" value="ECO:0007669"/>
    <property type="project" value="TreeGrafter"/>
</dbReference>
<feature type="region of interest" description="Disordered" evidence="6">
    <location>
        <begin position="1"/>
        <end position="32"/>
    </location>
</feature>
<feature type="compositionally biased region" description="Polar residues" evidence="6">
    <location>
        <begin position="580"/>
        <end position="593"/>
    </location>
</feature>
<evidence type="ECO:0000259" key="7">
    <source>
        <dbReference type="Pfam" id="PF05670"/>
    </source>
</evidence>
<dbReference type="GO" id="GO:0005737">
    <property type="term" value="C:cytoplasm"/>
    <property type="evidence" value="ECO:0007669"/>
    <property type="project" value="UniProtKB-SubCell"/>
</dbReference>
<dbReference type="GO" id="GO:1990112">
    <property type="term" value="C:RQC complex"/>
    <property type="evidence" value="ECO:0007669"/>
    <property type="project" value="TreeGrafter"/>
</dbReference>
<name>A0A7S2REX6_9STRA</name>
<evidence type="ECO:0000313" key="9">
    <source>
        <dbReference type="EMBL" id="CAD9669187.1"/>
    </source>
</evidence>
<evidence type="ECO:0000256" key="2">
    <source>
        <dbReference type="ARBA" id="ARBA00008318"/>
    </source>
</evidence>
<dbReference type="InterPro" id="IPR021846">
    <property type="entry name" value="NFACT-C"/>
</dbReference>
<feature type="compositionally biased region" description="Basic and acidic residues" evidence="6">
    <location>
        <begin position="521"/>
        <end position="552"/>
    </location>
</feature>
<dbReference type="PANTHER" id="PTHR15239">
    <property type="entry name" value="NUCLEAR EXPORT MEDIATOR FACTOR NEMF"/>
    <property type="match status" value="1"/>
</dbReference>
<accession>A0A7S2REX6</accession>
<evidence type="ECO:0008006" key="10">
    <source>
        <dbReference type="Google" id="ProtNLM"/>
    </source>
</evidence>
<feature type="compositionally biased region" description="Basic residues" evidence="6">
    <location>
        <begin position="611"/>
        <end position="631"/>
    </location>
</feature>
<comment type="subcellular location">
    <subcellularLocation>
        <location evidence="1">Cytoplasm</location>
    </subcellularLocation>
</comment>
<dbReference type="GO" id="GO:0072344">
    <property type="term" value="P:rescue of stalled ribosome"/>
    <property type="evidence" value="ECO:0007669"/>
    <property type="project" value="TreeGrafter"/>
</dbReference>
<feature type="compositionally biased region" description="Basic and acidic residues" evidence="6">
    <location>
        <begin position="632"/>
        <end position="643"/>
    </location>
</feature>
<dbReference type="PANTHER" id="PTHR15239:SF6">
    <property type="entry name" value="RIBOSOME QUALITY CONTROL COMPLEX SUBUNIT NEMF"/>
    <property type="match status" value="1"/>
</dbReference>
<gene>
    <name evidence="9" type="ORF">QSP1433_LOCUS2726</name>
</gene>
<dbReference type="GO" id="GO:0043023">
    <property type="term" value="F:ribosomal large subunit binding"/>
    <property type="evidence" value="ECO:0007669"/>
    <property type="project" value="TreeGrafter"/>
</dbReference>
<organism evidence="9">
    <name type="scientific">Mucochytrium quahogii</name>
    <dbReference type="NCBI Taxonomy" id="96639"/>
    <lineage>
        <taxon>Eukaryota</taxon>
        <taxon>Sar</taxon>
        <taxon>Stramenopiles</taxon>
        <taxon>Bigyra</taxon>
        <taxon>Labyrinthulomycetes</taxon>
        <taxon>Thraustochytrida</taxon>
        <taxon>Thraustochytriidae</taxon>
        <taxon>Mucochytrium</taxon>
    </lineage>
</organism>
<dbReference type="InterPro" id="IPR051608">
    <property type="entry name" value="RQC_Subunit_NEMF"/>
</dbReference>
<feature type="region of interest" description="Disordered" evidence="6">
    <location>
        <begin position="800"/>
        <end position="823"/>
    </location>
</feature>
<feature type="coiled-coil region" evidence="5">
    <location>
        <begin position="176"/>
        <end position="203"/>
    </location>
</feature>
<sequence>MFLQTSLAQGLEKQKEAASKGQRNKKHGGLPTLKQCLSNRLSPVNVLGPDLIEHSILIAGLQPSVRLSEEFCADTPMLEKLAESLRSSPSEVMKRLVDLSVPAGFLVLEDLNKSSGGAETTDSVFYERFDPFILEQFKSSKHLSFANFNDAVDEFFSKIDIQRQEKADIAHKKSATKKINALKENQEQRIKDLQLEVVRKEHCAEAILANLENVDRAIQIVNSAIASGMSWDDLKELIAAEKSNGNEIAMMIDSLQLETGEMTVRLLKEQEEEDGRRIVLKAKVDLSKSAYKNVTDFFATKKSSQQKAERTIEHSKKVFDDAEKRFQKEIASHEAKRQAVRLQRKVNWFEKFRWFITSEGLLVLSGRDAQQNELLVKRYLRKSHGDIYVHADLHGAASCIVRCPRPGMVVPPESLRQAGAMTVCQSSAWKAKIVTSAWWVNAEQVSKTAPSGEYLSTGSFMIRGKKNYLPPCRLELSFGFIFKLDETQESFDDRKSDWQIGASLVSSVDSLRMSELSCEEAVHVDTEDIKNEQKSTKEVTVDSKTEDSEEGHASVNESAGVESGDESGAANLAPAKGTKTDGTGISSTAQNGSKGAKKPNSVGRTPDPQVKKPKAGHIPRGKKSKLKKIKKKYADQSEEDRKLAMKALGHHVESEEENGQGPGKDAWNEHSQGLGEDIQQERAPKASKPPKFAKPEKSEKQVDDELNLKSFTCNPKAEDTILYALPVCGPPQATLNYKHRIKIVPGSMKRGRASKTATEILVRANSTTEREKELIKYIIDNQLVQTMAGDVKLMAPGLSAATKAAKKSKQKQKNKSSKKKNKQ</sequence>
<feature type="compositionally biased region" description="Basic and acidic residues" evidence="6">
    <location>
        <begin position="693"/>
        <end position="703"/>
    </location>
</feature>
<reference evidence="9" key="1">
    <citation type="submission" date="2021-01" db="EMBL/GenBank/DDBJ databases">
        <authorList>
            <person name="Corre E."/>
            <person name="Pelletier E."/>
            <person name="Niang G."/>
            <person name="Scheremetjew M."/>
            <person name="Finn R."/>
            <person name="Kale V."/>
            <person name="Holt S."/>
            <person name="Cochrane G."/>
            <person name="Meng A."/>
            <person name="Brown T."/>
            <person name="Cohen L."/>
        </authorList>
    </citation>
    <scope>NUCLEOTIDE SEQUENCE</scope>
    <source>
        <strain evidence="9">NY070348D</strain>
    </source>
</reference>
<protein>
    <recommendedName>
        <fullName evidence="10">NFACT RNA-binding domain-containing protein</fullName>
    </recommendedName>
</protein>
<dbReference type="AlphaFoldDB" id="A0A7S2REX6"/>
<evidence type="ECO:0000256" key="5">
    <source>
        <dbReference type="SAM" id="Coils"/>
    </source>
</evidence>
<evidence type="ECO:0000256" key="6">
    <source>
        <dbReference type="SAM" id="MobiDB-lite"/>
    </source>
</evidence>
<dbReference type="Pfam" id="PF11923">
    <property type="entry name" value="NFACT-C"/>
    <property type="match status" value="1"/>
</dbReference>
<dbReference type="EMBL" id="HBHK01004558">
    <property type="protein sequence ID" value="CAD9669187.1"/>
    <property type="molecule type" value="Transcribed_RNA"/>
</dbReference>
<feature type="domain" description="NFACT RNA-binding" evidence="7">
    <location>
        <begin position="351"/>
        <end position="464"/>
    </location>
</feature>
<evidence type="ECO:0000256" key="4">
    <source>
        <dbReference type="ARBA" id="ARBA00023054"/>
    </source>
</evidence>
<comment type="similarity">
    <text evidence="2">Belongs to the NEMF family.</text>
</comment>
<evidence type="ECO:0000256" key="1">
    <source>
        <dbReference type="ARBA" id="ARBA00004496"/>
    </source>
</evidence>
<dbReference type="Pfam" id="PF05670">
    <property type="entry name" value="NFACT-R_1"/>
    <property type="match status" value="1"/>
</dbReference>
<feature type="region of interest" description="Disordered" evidence="6">
    <location>
        <begin position="521"/>
        <end position="703"/>
    </location>
</feature>
<proteinExistence type="inferred from homology"/>
<dbReference type="InterPro" id="IPR008532">
    <property type="entry name" value="NFACT_RNA-bd"/>
</dbReference>